<keyword evidence="2" id="KW-0808">Transferase</keyword>
<evidence type="ECO:0000256" key="1">
    <source>
        <dbReference type="ARBA" id="ARBA00010118"/>
    </source>
</evidence>
<evidence type="ECO:0000259" key="4">
    <source>
        <dbReference type="SMART" id="SM00672"/>
    </source>
</evidence>
<name>A0A8J2SM82_9STRA</name>
<dbReference type="GO" id="GO:0016740">
    <property type="term" value="F:transferase activity"/>
    <property type="evidence" value="ECO:0007669"/>
    <property type="project" value="UniProtKB-KW"/>
</dbReference>
<evidence type="ECO:0000313" key="5">
    <source>
        <dbReference type="EMBL" id="CAH0373551.1"/>
    </source>
</evidence>
<dbReference type="PANTHER" id="PTHR12203">
    <property type="entry name" value="KDEL LYS-ASP-GLU-LEU CONTAINING - RELATED"/>
    <property type="match status" value="1"/>
</dbReference>
<organism evidence="5 6">
    <name type="scientific">Pelagomonas calceolata</name>
    <dbReference type="NCBI Taxonomy" id="35677"/>
    <lineage>
        <taxon>Eukaryota</taxon>
        <taxon>Sar</taxon>
        <taxon>Stramenopiles</taxon>
        <taxon>Ochrophyta</taxon>
        <taxon>Pelagophyceae</taxon>
        <taxon>Pelagomonadales</taxon>
        <taxon>Pelagomonadaceae</taxon>
        <taxon>Pelagomonas</taxon>
    </lineage>
</organism>
<evidence type="ECO:0000256" key="3">
    <source>
        <dbReference type="SAM" id="MobiDB-lite"/>
    </source>
</evidence>
<evidence type="ECO:0000313" key="6">
    <source>
        <dbReference type="Proteomes" id="UP000789595"/>
    </source>
</evidence>
<keyword evidence="6" id="KW-1185">Reference proteome</keyword>
<proteinExistence type="inferred from homology"/>
<dbReference type="Proteomes" id="UP000789595">
    <property type="component" value="Unassembled WGS sequence"/>
</dbReference>
<sequence>MRTLLITLALARAWQPQLPQTGNWTQLIEEELDRSLRVYERPANVDQAYRLAEQLLADPDRFVLILGDTLIADARLLFNKKGLHHLEFVKSTIERKGHANVLYNYEWNADGFRSEDQLVREGCATPFQLTRVKPRSWSLQKTAKPLPRFVIAKRHGYAQCGLLVPNCYFEDLKRWRHITKLIRGEARNRTFASRDDRAFWRGSIRTQPECADEMGNFARTQAVALSARHPALFDVRCLDCDVRDEATKPCDAYKFDEDTRKVIADDFAKLHAPHVGKQLFSRYKYQLNLPGSVSGSYSRNLNHLWSVGSVVMMWDAPFVEFYYPALSDETHVTVDIQNAAEKFSALRNDQQRQQKLLANAERVSQELLCPSCLESYWRKLIRRYRSYFRLDAVLDDRDTLRRLLAGLDVSKLKLVALDVSTKWKLVSPRFLTEPGQLQAIADAATVDPDATPAPARMWRERRAKKKKASETAADITDVKRRAAKKWLRGVTGCLGHFSLCCAGGPDVQAARRRGIATMFLGLRRIKDIDLAKEDERPRSKGAEIPGYKAVVYRSDKSARVGGLSFAIDSGRNVSDLDKVRKKGKTKPASAPRRPKKRPEPQRRLDSYFGGGGSQKKPRRSATSDDAANESGAGPWACSKCTYLHETADEWGYLACKVCDAPKPDGA</sequence>
<dbReference type="OrthoDB" id="201324at2759"/>
<dbReference type="AlphaFoldDB" id="A0A8J2SM82"/>
<gene>
    <name evidence="5" type="ORF">PECAL_4P07590</name>
</gene>
<dbReference type="SMART" id="SM00672">
    <property type="entry name" value="CAP10"/>
    <property type="match status" value="1"/>
</dbReference>
<reference evidence="5" key="1">
    <citation type="submission" date="2021-11" db="EMBL/GenBank/DDBJ databases">
        <authorList>
            <consortium name="Genoscope - CEA"/>
            <person name="William W."/>
        </authorList>
    </citation>
    <scope>NUCLEOTIDE SEQUENCE</scope>
</reference>
<dbReference type="InterPro" id="IPR006598">
    <property type="entry name" value="CAP10"/>
</dbReference>
<comment type="caution">
    <text evidence="5">The sequence shown here is derived from an EMBL/GenBank/DDBJ whole genome shotgun (WGS) entry which is preliminary data.</text>
</comment>
<dbReference type="EMBL" id="CAKKNE010000004">
    <property type="protein sequence ID" value="CAH0373551.1"/>
    <property type="molecule type" value="Genomic_DNA"/>
</dbReference>
<feature type="domain" description="Glycosyl transferase CAP10" evidence="4">
    <location>
        <begin position="127"/>
        <end position="391"/>
    </location>
</feature>
<evidence type="ECO:0000256" key="2">
    <source>
        <dbReference type="ARBA" id="ARBA00022679"/>
    </source>
</evidence>
<protein>
    <recommendedName>
        <fullName evidence="4">Glycosyl transferase CAP10 domain-containing protein</fullName>
    </recommendedName>
</protein>
<dbReference type="InterPro" id="IPR051091">
    <property type="entry name" value="O-Glucosyltr/Glycosyltrsf_90"/>
</dbReference>
<accession>A0A8J2SM82</accession>
<dbReference type="Pfam" id="PF05686">
    <property type="entry name" value="Glyco_transf_90"/>
    <property type="match status" value="1"/>
</dbReference>
<dbReference type="PANTHER" id="PTHR12203:SF35">
    <property type="entry name" value="PROTEIN O-GLUCOSYLTRANSFERASE 1"/>
    <property type="match status" value="1"/>
</dbReference>
<comment type="similarity">
    <text evidence="1">Belongs to the glycosyltransferase 90 family.</text>
</comment>
<feature type="region of interest" description="Disordered" evidence="3">
    <location>
        <begin position="576"/>
        <end position="635"/>
    </location>
</feature>